<protein>
    <submittedName>
        <fullName evidence="1">Uncharacterized protein</fullName>
    </submittedName>
</protein>
<reference evidence="1" key="1">
    <citation type="journal article" date="2023" name="Mol. Phylogenet. Evol.">
        <title>Genome-scale phylogeny and comparative genomics of the fungal order Sordariales.</title>
        <authorList>
            <person name="Hensen N."/>
            <person name="Bonometti L."/>
            <person name="Westerberg I."/>
            <person name="Brannstrom I.O."/>
            <person name="Guillou S."/>
            <person name="Cros-Aarteil S."/>
            <person name="Calhoun S."/>
            <person name="Haridas S."/>
            <person name="Kuo A."/>
            <person name="Mondo S."/>
            <person name="Pangilinan J."/>
            <person name="Riley R."/>
            <person name="LaButti K."/>
            <person name="Andreopoulos B."/>
            <person name="Lipzen A."/>
            <person name="Chen C."/>
            <person name="Yan M."/>
            <person name="Daum C."/>
            <person name="Ng V."/>
            <person name="Clum A."/>
            <person name="Steindorff A."/>
            <person name="Ohm R.A."/>
            <person name="Martin F."/>
            <person name="Silar P."/>
            <person name="Natvig D.O."/>
            <person name="Lalanne C."/>
            <person name="Gautier V."/>
            <person name="Ament-Velasquez S.L."/>
            <person name="Kruys A."/>
            <person name="Hutchinson M.I."/>
            <person name="Powell A.J."/>
            <person name="Barry K."/>
            <person name="Miller A.N."/>
            <person name="Grigoriev I.V."/>
            <person name="Debuchy R."/>
            <person name="Gladieux P."/>
            <person name="Hiltunen Thoren M."/>
            <person name="Johannesson H."/>
        </authorList>
    </citation>
    <scope>NUCLEOTIDE SEQUENCE</scope>
    <source>
        <strain evidence="1">CBS 314.62</strain>
    </source>
</reference>
<keyword evidence="2" id="KW-1185">Reference proteome</keyword>
<evidence type="ECO:0000313" key="2">
    <source>
        <dbReference type="Proteomes" id="UP001270362"/>
    </source>
</evidence>
<sequence>MTKAALPVARVLVGLPSGWLSGSWLVGLAGRQTDLPTLEVSPAHQPRSRSSSAMFGLEAVYEDAWNTALAHSSASTTVPWIDVLSTGQAGQNEDQKSDFESDHIVSDKTPQNFFRLLHFRRRATVTQNMTDSHRRPAT</sequence>
<accession>A0AAE0XHQ1</accession>
<dbReference type="EMBL" id="JAULSO010000001">
    <property type="protein sequence ID" value="KAK3693511.1"/>
    <property type="molecule type" value="Genomic_DNA"/>
</dbReference>
<reference evidence="1" key="2">
    <citation type="submission" date="2023-06" db="EMBL/GenBank/DDBJ databases">
        <authorList>
            <consortium name="Lawrence Berkeley National Laboratory"/>
            <person name="Haridas S."/>
            <person name="Hensen N."/>
            <person name="Bonometti L."/>
            <person name="Westerberg I."/>
            <person name="Brannstrom I.O."/>
            <person name="Guillou S."/>
            <person name="Cros-Aarteil S."/>
            <person name="Calhoun S."/>
            <person name="Kuo A."/>
            <person name="Mondo S."/>
            <person name="Pangilinan J."/>
            <person name="Riley R."/>
            <person name="Labutti K."/>
            <person name="Andreopoulos B."/>
            <person name="Lipzen A."/>
            <person name="Chen C."/>
            <person name="Yanf M."/>
            <person name="Daum C."/>
            <person name="Ng V."/>
            <person name="Clum A."/>
            <person name="Steindorff A."/>
            <person name="Ohm R."/>
            <person name="Martin F."/>
            <person name="Silar P."/>
            <person name="Natvig D."/>
            <person name="Lalanne C."/>
            <person name="Gautier V."/>
            <person name="Ament-Velasquez S.L."/>
            <person name="Kruys A."/>
            <person name="Hutchinson M.I."/>
            <person name="Powell A.J."/>
            <person name="Barry K."/>
            <person name="Miller A.N."/>
            <person name="Grigoriev I.V."/>
            <person name="Debuchy R."/>
            <person name="Gladieux P."/>
            <person name="Thoren M.H."/>
            <person name="Johannesson H."/>
        </authorList>
    </citation>
    <scope>NUCLEOTIDE SEQUENCE</scope>
    <source>
        <strain evidence="1">CBS 314.62</strain>
    </source>
</reference>
<dbReference type="AlphaFoldDB" id="A0AAE0XHQ1"/>
<name>A0AAE0XHQ1_9PEZI</name>
<organism evidence="1 2">
    <name type="scientific">Podospora appendiculata</name>
    <dbReference type="NCBI Taxonomy" id="314037"/>
    <lineage>
        <taxon>Eukaryota</taxon>
        <taxon>Fungi</taxon>
        <taxon>Dikarya</taxon>
        <taxon>Ascomycota</taxon>
        <taxon>Pezizomycotina</taxon>
        <taxon>Sordariomycetes</taxon>
        <taxon>Sordariomycetidae</taxon>
        <taxon>Sordariales</taxon>
        <taxon>Podosporaceae</taxon>
        <taxon>Podospora</taxon>
    </lineage>
</organism>
<gene>
    <name evidence="1" type="ORF">B0T22DRAFT_436688</name>
</gene>
<proteinExistence type="predicted"/>
<comment type="caution">
    <text evidence="1">The sequence shown here is derived from an EMBL/GenBank/DDBJ whole genome shotgun (WGS) entry which is preliminary data.</text>
</comment>
<dbReference type="Proteomes" id="UP001270362">
    <property type="component" value="Unassembled WGS sequence"/>
</dbReference>
<evidence type="ECO:0000313" key="1">
    <source>
        <dbReference type="EMBL" id="KAK3693511.1"/>
    </source>
</evidence>